<dbReference type="InterPro" id="IPR016867">
    <property type="entry name" value="GcvR"/>
</dbReference>
<sequence>MGDYFVFTAIGTDRVGIVDEIAAVLEAENCNIEESRMAVLGTEFSVMLLASGGQGIVQILEKDLPDIGDKLGLHVQIRPTRAPRGSSEGRPYSIEAISLDAPGIMHAVTAVLKRAGVNIEEISTETTSAPWTGATMFQMRGTLIVPREVHIAELRDQLENLEHERDIDIVLKPLNR</sequence>
<dbReference type="PANTHER" id="PTHR34875:SF6">
    <property type="entry name" value="UPF0237 PROTEIN MJ1558"/>
    <property type="match status" value="1"/>
</dbReference>
<dbReference type="CDD" id="cd04869">
    <property type="entry name" value="ACT_GcvR_2"/>
    <property type="match status" value="1"/>
</dbReference>
<dbReference type="STRING" id="1963862.B4O97_14905"/>
<dbReference type="Pfam" id="PF13740">
    <property type="entry name" value="ACT_6"/>
    <property type="match status" value="1"/>
</dbReference>
<gene>
    <name evidence="2" type="ORF">B4O97_14905</name>
</gene>
<protein>
    <recommendedName>
        <fullName evidence="1">ACT domain-containing protein</fullName>
    </recommendedName>
</protein>
<proteinExistence type="predicted"/>
<dbReference type="PANTHER" id="PTHR34875">
    <property type="entry name" value="UPF0237 PROTEIN MJ1558"/>
    <property type="match status" value="1"/>
</dbReference>
<dbReference type="AlphaFoldDB" id="A0A1Y1RUW7"/>
<dbReference type="InterPro" id="IPR045865">
    <property type="entry name" value="ACT-like_dom_sf"/>
</dbReference>
<accession>A0A1Y1RUW7</accession>
<dbReference type="Gene3D" id="3.30.70.260">
    <property type="match status" value="2"/>
</dbReference>
<organism evidence="2 3">
    <name type="scientific">Marispirochaeta aestuarii</name>
    <dbReference type="NCBI Taxonomy" id="1963862"/>
    <lineage>
        <taxon>Bacteria</taxon>
        <taxon>Pseudomonadati</taxon>
        <taxon>Spirochaetota</taxon>
        <taxon>Spirochaetia</taxon>
        <taxon>Spirochaetales</taxon>
        <taxon>Spirochaetaceae</taxon>
        <taxon>Marispirochaeta</taxon>
    </lineage>
</organism>
<dbReference type="PROSITE" id="PS51671">
    <property type="entry name" value="ACT"/>
    <property type="match status" value="1"/>
</dbReference>
<dbReference type="InterPro" id="IPR002912">
    <property type="entry name" value="ACT_dom"/>
</dbReference>
<evidence type="ECO:0000313" key="2">
    <source>
        <dbReference type="EMBL" id="ORC32940.1"/>
    </source>
</evidence>
<dbReference type="Proteomes" id="UP000192343">
    <property type="component" value="Unassembled WGS sequence"/>
</dbReference>
<dbReference type="EMBL" id="MWQY01000018">
    <property type="protein sequence ID" value="ORC32940.1"/>
    <property type="molecule type" value="Genomic_DNA"/>
</dbReference>
<feature type="domain" description="ACT" evidence="1">
    <location>
        <begin position="93"/>
        <end position="172"/>
    </location>
</feature>
<dbReference type="RefSeq" id="WP_083052019.1">
    <property type="nucleotide sequence ID" value="NZ_MWQY01000018.1"/>
</dbReference>
<evidence type="ECO:0000259" key="1">
    <source>
        <dbReference type="PROSITE" id="PS51671"/>
    </source>
</evidence>
<name>A0A1Y1RUW7_9SPIO</name>
<comment type="caution">
    <text evidence="2">The sequence shown here is derived from an EMBL/GenBank/DDBJ whole genome shotgun (WGS) entry which is preliminary data.</text>
</comment>
<dbReference type="SUPFAM" id="SSF55021">
    <property type="entry name" value="ACT-like"/>
    <property type="match status" value="2"/>
</dbReference>
<dbReference type="Pfam" id="PF01842">
    <property type="entry name" value="ACT"/>
    <property type="match status" value="1"/>
</dbReference>
<reference evidence="2 3" key="1">
    <citation type="submission" date="2017-03" db="EMBL/GenBank/DDBJ databases">
        <title>Draft Genome sequence of Marispirochaeta sp. strain JC444.</title>
        <authorList>
            <person name="Shivani Y."/>
            <person name="Subhash Y."/>
            <person name="Sasikala C."/>
            <person name="Ramana C."/>
        </authorList>
    </citation>
    <scope>NUCLEOTIDE SEQUENCE [LARGE SCALE GENOMIC DNA]</scope>
    <source>
        <strain evidence="2 3">JC444</strain>
    </source>
</reference>
<dbReference type="PIRSF" id="PIRSF028103">
    <property type="entry name" value="GcvR"/>
    <property type="match status" value="1"/>
</dbReference>
<dbReference type="InterPro" id="IPR050990">
    <property type="entry name" value="UPF0237/GcvR_regulator"/>
</dbReference>
<dbReference type="OrthoDB" id="5814713at2"/>
<dbReference type="GO" id="GO:0006355">
    <property type="term" value="P:regulation of DNA-templated transcription"/>
    <property type="evidence" value="ECO:0007669"/>
    <property type="project" value="InterPro"/>
</dbReference>
<keyword evidence="3" id="KW-1185">Reference proteome</keyword>
<evidence type="ECO:0000313" key="3">
    <source>
        <dbReference type="Proteomes" id="UP000192343"/>
    </source>
</evidence>